<sequence>MASLLGRTVCLSGGEWLGSARAVVPGHGLFAQFSLINARLRQFHLFSSTSILRRLLLGSVFLFLPQAILVSSCVLSSDSDSPAIYRRVSTQTFSLPFVCWRFDVILNSTQPVCGGYSDSDSKSNHALFFSTGKLPRMLPPTFTFTFAANSSQHSLTWNTLSAVRTRLLRSPPTPTLLCARSNARQHTTTYIAILFHCDKLGASPFAISFHDIGRPGAPLSIGPAPATEQRNITLTIYFGVLSPLDLENNASRNLVAFLDAFFVLQSSRRYWSVRLTLGGLFQSKADKPQATLLSAACCSPLPVTSAPLSVYTMVWIGSVFLQ</sequence>
<reference evidence="1" key="1">
    <citation type="journal article" date="2023" name="Mol. Phylogenet. Evol.">
        <title>Genome-scale phylogeny and comparative genomics of the fungal order Sordariales.</title>
        <authorList>
            <person name="Hensen N."/>
            <person name="Bonometti L."/>
            <person name="Westerberg I."/>
            <person name="Brannstrom I.O."/>
            <person name="Guillou S."/>
            <person name="Cros-Aarteil S."/>
            <person name="Calhoun S."/>
            <person name="Haridas S."/>
            <person name="Kuo A."/>
            <person name="Mondo S."/>
            <person name="Pangilinan J."/>
            <person name="Riley R."/>
            <person name="LaButti K."/>
            <person name="Andreopoulos B."/>
            <person name="Lipzen A."/>
            <person name="Chen C."/>
            <person name="Yan M."/>
            <person name="Daum C."/>
            <person name="Ng V."/>
            <person name="Clum A."/>
            <person name="Steindorff A."/>
            <person name="Ohm R.A."/>
            <person name="Martin F."/>
            <person name="Silar P."/>
            <person name="Natvig D.O."/>
            <person name="Lalanne C."/>
            <person name="Gautier V."/>
            <person name="Ament-Velasquez S.L."/>
            <person name="Kruys A."/>
            <person name="Hutchinson M.I."/>
            <person name="Powell A.J."/>
            <person name="Barry K."/>
            <person name="Miller A.N."/>
            <person name="Grigoriev I.V."/>
            <person name="Debuchy R."/>
            <person name="Gladieux P."/>
            <person name="Hiltunen Thoren M."/>
            <person name="Johannesson H."/>
        </authorList>
    </citation>
    <scope>NUCLEOTIDE SEQUENCE</scope>
    <source>
        <strain evidence="1">CBS 958.72</strain>
    </source>
</reference>
<dbReference type="AlphaFoldDB" id="A0AAE0NLA0"/>
<accession>A0AAE0NLA0</accession>
<gene>
    <name evidence="1" type="ORF">B0T24DRAFT_54383</name>
</gene>
<evidence type="ECO:0000313" key="2">
    <source>
        <dbReference type="Proteomes" id="UP001287356"/>
    </source>
</evidence>
<evidence type="ECO:0000313" key="1">
    <source>
        <dbReference type="EMBL" id="KAK3383576.1"/>
    </source>
</evidence>
<comment type="caution">
    <text evidence="1">The sequence shown here is derived from an EMBL/GenBank/DDBJ whole genome shotgun (WGS) entry which is preliminary data.</text>
</comment>
<dbReference type="EMBL" id="JAULSN010000001">
    <property type="protein sequence ID" value="KAK3383576.1"/>
    <property type="molecule type" value="Genomic_DNA"/>
</dbReference>
<proteinExistence type="predicted"/>
<reference evidence="1" key="2">
    <citation type="submission" date="2023-06" db="EMBL/GenBank/DDBJ databases">
        <authorList>
            <consortium name="Lawrence Berkeley National Laboratory"/>
            <person name="Haridas S."/>
            <person name="Hensen N."/>
            <person name="Bonometti L."/>
            <person name="Westerberg I."/>
            <person name="Brannstrom I.O."/>
            <person name="Guillou S."/>
            <person name="Cros-Aarteil S."/>
            <person name="Calhoun S."/>
            <person name="Kuo A."/>
            <person name="Mondo S."/>
            <person name="Pangilinan J."/>
            <person name="Riley R."/>
            <person name="Labutti K."/>
            <person name="Andreopoulos B."/>
            <person name="Lipzen A."/>
            <person name="Chen C."/>
            <person name="Yanf M."/>
            <person name="Daum C."/>
            <person name="Ng V."/>
            <person name="Clum A."/>
            <person name="Steindorff A."/>
            <person name="Ohm R."/>
            <person name="Martin F."/>
            <person name="Silar P."/>
            <person name="Natvig D."/>
            <person name="Lalanne C."/>
            <person name="Gautier V."/>
            <person name="Ament-Velasquez S.L."/>
            <person name="Kruys A."/>
            <person name="Hutchinson M.I."/>
            <person name="Powell A.J."/>
            <person name="Barry K."/>
            <person name="Miller A.N."/>
            <person name="Grigoriev I.V."/>
            <person name="Debuchy R."/>
            <person name="Gladieux P."/>
            <person name="Thoren M.H."/>
            <person name="Johannesson H."/>
        </authorList>
    </citation>
    <scope>NUCLEOTIDE SEQUENCE</scope>
    <source>
        <strain evidence="1">CBS 958.72</strain>
    </source>
</reference>
<keyword evidence="2" id="KW-1185">Reference proteome</keyword>
<name>A0AAE0NLA0_9PEZI</name>
<organism evidence="1 2">
    <name type="scientific">Lasiosphaeria ovina</name>
    <dbReference type="NCBI Taxonomy" id="92902"/>
    <lineage>
        <taxon>Eukaryota</taxon>
        <taxon>Fungi</taxon>
        <taxon>Dikarya</taxon>
        <taxon>Ascomycota</taxon>
        <taxon>Pezizomycotina</taxon>
        <taxon>Sordariomycetes</taxon>
        <taxon>Sordariomycetidae</taxon>
        <taxon>Sordariales</taxon>
        <taxon>Lasiosphaeriaceae</taxon>
        <taxon>Lasiosphaeria</taxon>
    </lineage>
</organism>
<dbReference type="Proteomes" id="UP001287356">
    <property type="component" value="Unassembled WGS sequence"/>
</dbReference>
<protein>
    <submittedName>
        <fullName evidence="1">Uncharacterized protein</fullName>
    </submittedName>
</protein>